<dbReference type="EMBL" id="JACBYR010000001">
    <property type="protein sequence ID" value="NYE82147.1"/>
    <property type="molecule type" value="Genomic_DNA"/>
</dbReference>
<dbReference type="InterPro" id="IPR036291">
    <property type="entry name" value="NAD(P)-bd_dom_sf"/>
</dbReference>
<evidence type="ECO:0000259" key="1">
    <source>
        <dbReference type="Pfam" id="PF01370"/>
    </source>
</evidence>
<reference evidence="2 3" key="1">
    <citation type="submission" date="2020-07" db="EMBL/GenBank/DDBJ databases">
        <title>Genomic Encyclopedia of Type Strains, Phase IV (KMG-V): Genome sequencing to study the core and pangenomes of soil and plant-associated prokaryotes.</title>
        <authorList>
            <person name="Whitman W."/>
        </authorList>
    </citation>
    <scope>NUCLEOTIDE SEQUENCE [LARGE SCALE GENOMIC DNA]</scope>
    <source>
        <strain evidence="2 3">SAS40</strain>
    </source>
</reference>
<evidence type="ECO:0000313" key="2">
    <source>
        <dbReference type="EMBL" id="NYE82147.1"/>
    </source>
</evidence>
<keyword evidence="3" id="KW-1185">Reference proteome</keyword>
<name>A0A7Y9ISG3_9BURK</name>
<dbReference type="InterPro" id="IPR001509">
    <property type="entry name" value="Epimerase_deHydtase"/>
</dbReference>
<dbReference type="Gene3D" id="3.40.50.720">
    <property type="entry name" value="NAD(P)-binding Rossmann-like Domain"/>
    <property type="match status" value="1"/>
</dbReference>
<dbReference type="CDD" id="cd08946">
    <property type="entry name" value="SDR_e"/>
    <property type="match status" value="1"/>
</dbReference>
<dbReference type="AlphaFoldDB" id="A0A7Y9ISG3"/>
<dbReference type="Proteomes" id="UP000542125">
    <property type="component" value="Unassembled WGS sequence"/>
</dbReference>
<feature type="domain" description="NAD-dependent epimerase/dehydratase" evidence="1">
    <location>
        <begin position="14"/>
        <end position="252"/>
    </location>
</feature>
<dbReference type="SUPFAM" id="SSF51735">
    <property type="entry name" value="NAD(P)-binding Rossmann-fold domains"/>
    <property type="match status" value="1"/>
</dbReference>
<dbReference type="PANTHER" id="PTHR43245">
    <property type="entry name" value="BIFUNCTIONAL POLYMYXIN RESISTANCE PROTEIN ARNA"/>
    <property type="match status" value="1"/>
</dbReference>
<proteinExistence type="predicted"/>
<organism evidence="2 3">
    <name type="scientific">Pigmentiphaga litoralis</name>
    <dbReference type="NCBI Taxonomy" id="516702"/>
    <lineage>
        <taxon>Bacteria</taxon>
        <taxon>Pseudomonadati</taxon>
        <taxon>Pseudomonadota</taxon>
        <taxon>Betaproteobacteria</taxon>
        <taxon>Burkholderiales</taxon>
        <taxon>Alcaligenaceae</taxon>
        <taxon>Pigmentiphaga</taxon>
    </lineage>
</organism>
<dbReference type="InterPro" id="IPR050177">
    <property type="entry name" value="Lipid_A_modif_metabolic_enz"/>
</dbReference>
<gene>
    <name evidence="2" type="ORF">FHW18_001418</name>
</gene>
<sequence>MNEFSAARSPGGKVLVAGGAGYVGSILVPLLVEAGYSVVVLDRFFFGDSLAATASAKRGSLKLVRADIRDVDDSVLEGVDSVVDLCGISNDPACDLDPAVTTAINVGGASRLIELALTVGVRRYVYASSCSVYGYGERLQMTEATQCSPQTLYAQSKLKIEQLLLAKGRCSSGIFQPVVLRLGTLFGVSPRMRFDLALNAMVKSAYAEGKICVDGDGLQWRPFVHVGDAASAFIIALNAPSRLVSNRVFNIGVGENNWQIRDLAIDIQLCLPGSVIAYSKQCRDSRNYNVDFAAAKTELGFSASTSVKQGIHEVIEAIGSGKVDLNDERSNTVRHYRALFAQSGLGLMLPVVSVPEASIA</sequence>
<protein>
    <submittedName>
        <fullName evidence="2">Nucleoside-diphosphate-sugar epimerase</fullName>
    </submittedName>
</protein>
<dbReference type="PANTHER" id="PTHR43245:SF23">
    <property type="entry name" value="NAD(P)-BINDING DOMAIN-CONTAINING PROTEIN"/>
    <property type="match status" value="1"/>
</dbReference>
<accession>A0A7Y9ISG3</accession>
<evidence type="ECO:0000313" key="3">
    <source>
        <dbReference type="Proteomes" id="UP000542125"/>
    </source>
</evidence>
<dbReference type="RefSeq" id="WP_179584727.1">
    <property type="nucleotide sequence ID" value="NZ_JACBYR010000001.1"/>
</dbReference>
<dbReference type="Pfam" id="PF01370">
    <property type="entry name" value="Epimerase"/>
    <property type="match status" value="1"/>
</dbReference>
<comment type="caution">
    <text evidence="2">The sequence shown here is derived from an EMBL/GenBank/DDBJ whole genome shotgun (WGS) entry which is preliminary data.</text>
</comment>